<evidence type="ECO:0000256" key="2">
    <source>
        <dbReference type="ARBA" id="ARBA00022729"/>
    </source>
</evidence>
<keyword evidence="6" id="KW-0282">Flagellum</keyword>
<sequence length="138" mass="14506">MRRVLLAIMFAAQPGLAETAIAARTIPARAMISADDVISTPDSVPGGAKTDDAIGQEARVTMFRGQPVLIANLVTPALVQRNQPVRLHYRSGGLTISAEGRSLDRAALGETVRALTSSRSIVTGQVLRDGSVQISAND</sequence>
<feature type="signal peptide" evidence="4">
    <location>
        <begin position="1"/>
        <end position="17"/>
    </location>
</feature>
<evidence type="ECO:0000313" key="7">
    <source>
        <dbReference type="Proteomes" id="UP001652542"/>
    </source>
</evidence>
<feature type="domain" description="SAF" evidence="5">
    <location>
        <begin position="17"/>
        <end position="74"/>
    </location>
</feature>
<dbReference type="RefSeq" id="WP_263732730.1">
    <property type="nucleotide sequence ID" value="NZ_JAOWKY010000001.1"/>
</dbReference>
<dbReference type="SMART" id="SM00858">
    <property type="entry name" value="SAF"/>
    <property type="match status" value="1"/>
</dbReference>
<gene>
    <name evidence="6" type="primary">flgA</name>
    <name evidence="6" type="ORF">OEW28_00275</name>
</gene>
<keyword evidence="7" id="KW-1185">Reference proteome</keyword>
<dbReference type="NCBIfam" id="TIGR03170">
    <property type="entry name" value="flgA_cterm"/>
    <property type="match status" value="1"/>
</dbReference>
<reference evidence="6 7" key="1">
    <citation type="submission" date="2022-10" db="EMBL/GenBank/DDBJ databases">
        <title>Defluviimonas sp. nov., isolated from ocean surface water.</title>
        <authorList>
            <person name="He W."/>
            <person name="Wang L."/>
            <person name="Zhang D.-F."/>
        </authorList>
    </citation>
    <scope>NUCLEOTIDE SEQUENCE [LARGE SCALE GENOMIC DNA]</scope>
    <source>
        <strain evidence="6 7">WL0002</strain>
    </source>
</reference>
<accession>A0ABT2Z7D9</accession>
<dbReference type="InterPro" id="IPR013974">
    <property type="entry name" value="SAF"/>
</dbReference>
<dbReference type="EMBL" id="JAOWKY010000001">
    <property type="protein sequence ID" value="MCV2867058.1"/>
    <property type="molecule type" value="Genomic_DNA"/>
</dbReference>
<organism evidence="6 7">
    <name type="scientific">Albidovulum marisflavi</name>
    <dbReference type="NCBI Taxonomy" id="2984159"/>
    <lineage>
        <taxon>Bacteria</taxon>
        <taxon>Pseudomonadati</taxon>
        <taxon>Pseudomonadota</taxon>
        <taxon>Alphaproteobacteria</taxon>
        <taxon>Rhodobacterales</taxon>
        <taxon>Paracoccaceae</taxon>
        <taxon>Albidovulum</taxon>
    </lineage>
</organism>
<comment type="caution">
    <text evidence="6">The sequence shown here is derived from an EMBL/GenBank/DDBJ whole genome shotgun (WGS) entry which is preliminary data.</text>
</comment>
<dbReference type="CDD" id="cd11614">
    <property type="entry name" value="SAF_CpaB_FlgA_like"/>
    <property type="match status" value="1"/>
</dbReference>
<comment type="similarity">
    <text evidence="4">Belongs to the FlgA family.</text>
</comment>
<name>A0ABT2Z7D9_9RHOB</name>
<keyword evidence="6" id="KW-0966">Cell projection</keyword>
<dbReference type="PANTHER" id="PTHR36307">
    <property type="entry name" value="FLAGELLA BASAL BODY P-RING FORMATION PROTEIN FLGA"/>
    <property type="match status" value="1"/>
</dbReference>
<keyword evidence="6" id="KW-0969">Cilium</keyword>
<dbReference type="Gene3D" id="2.30.30.760">
    <property type="match status" value="1"/>
</dbReference>
<keyword evidence="2 4" id="KW-0732">Signal</keyword>
<evidence type="ECO:0000256" key="3">
    <source>
        <dbReference type="ARBA" id="ARBA00022764"/>
    </source>
</evidence>
<dbReference type="PANTHER" id="PTHR36307:SF1">
    <property type="entry name" value="FLAGELLA BASAL BODY P-RING FORMATION PROTEIN FLGA"/>
    <property type="match status" value="1"/>
</dbReference>
<evidence type="ECO:0000313" key="6">
    <source>
        <dbReference type="EMBL" id="MCV2867058.1"/>
    </source>
</evidence>
<evidence type="ECO:0000259" key="5">
    <source>
        <dbReference type="SMART" id="SM00858"/>
    </source>
</evidence>
<proteinExistence type="inferred from homology"/>
<comment type="subcellular location">
    <subcellularLocation>
        <location evidence="1 4">Periplasm</location>
    </subcellularLocation>
</comment>
<evidence type="ECO:0000256" key="4">
    <source>
        <dbReference type="RuleBase" id="RU362063"/>
    </source>
</evidence>
<feature type="chain" id="PRO_5044977110" description="Flagella basal body P-ring formation protein FlgA" evidence="4">
    <location>
        <begin position="18"/>
        <end position="138"/>
    </location>
</feature>
<protein>
    <recommendedName>
        <fullName evidence="4">Flagella basal body P-ring formation protein FlgA</fullName>
    </recommendedName>
</protein>
<keyword evidence="4" id="KW-1005">Bacterial flagellum biogenesis</keyword>
<evidence type="ECO:0000256" key="1">
    <source>
        <dbReference type="ARBA" id="ARBA00004418"/>
    </source>
</evidence>
<dbReference type="InterPro" id="IPR039246">
    <property type="entry name" value="Flagellar_FlgA"/>
</dbReference>
<dbReference type="InterPro" id="IPR017585">
    <property type="entry name" value="SAF_FlgA"/>
</dbReference>
<dbReference type="Proteomes" id="UP001652542">
    <property type="component" value="Unassembled WGS sequence"/>
</dbReference>
<keyword evidence="3 4" id="KW-0574">Periplasm</keyword>
<comment type="function">
    <text evidence="4">Involved in the assembly process of the P-ring formation. It may associate with FlgF on the rod constituting a structure essential for the P-ring assembly or may act as a modulator protein for the P-ring assembly.</text>
</comment>
<dbReference type="Pfam" id="PF13144">
    <property type="entry name" value="ChapFlgA"/>
    <property type="match status" value="1"/>
</dbReference>